<reference evidence="1 2" key="1">
    <citation type="journal article" date="2017" name="Genome Biol. Evol.">
        <title>Phytophthora megakarya and P. palmivora, closely related causal agents of cacao black pod rot, underwent increases in genome sizes and gene numbers by different mechanisms.</title>
        <authorList>
            <person name="Ali S.S."/>
            <person name="Shao J."/>
            <person name="Lary D.J."/>
            <person name="Kronmiller B."/>
            <person name="Shen D."/>
            <person name="Strem M.D."/>
            <person name="Amoako-Attah I."/>
            <person name="Akrofi A.Y."/>
            <person name="Begoude B.A."/>
            <person name="Ten Hoopen G.M."/>
            <person name="Coulibaly K."/>
            <person name="Kebe B.I."/>
            <person name="Melnick R.L."/>
            <person name="Guiltinan M.J."/>
            <person name="Tyler B.M."/>
            <person name="Meinhardt L.W."/>
            <person name="Bailey B.A."/>
        </authorList>
    </citation>
    <scope>NUCLEOTIDE SEQUENCE [LARGE SCALE GENOMIC DNA]</scope>
    <source>
        <strain evidence="2">sbr112.9</strain>
    </source>
</reference>
<proteinExistence type="predicted"/>
<dbReference type="AlphaFoldDB" id="A0A2P4Y708"/>
<dbReference type="EMBL" id="NCKW01005073">
    <property type="protein sequence ID" value="POM73596.1"/>
    <property type="molecule type" value="Genomic_DNA"/>
</dbReference>
<organism evidence="1 2">
    <name type="scientific">Phytophthora palmivora</name>
    <dbReference type="NCBI Taxonomy" id="4796"/>
    <lineage>
        <taxon>Eukaryota</taxon>
        <taxon>Sar</taxon>
        <taxon>Stramenopiles</taxon>
        <taxon>Oomycota</taxon>
        <taxon>Peronosporomycetes</taxon>
        <taxon>Peronosporales</taxon>
        <taxon>Peronosporaceae</taxon>
        <taxon>Phytophthora</taxon>
    </lineage>
</organism>
<dbReference type="Proteomes" id="UP000237271">
    <property type="component" value="Unassembled WGS sequence"/>
</dbReference>
<name>A0A2P4Y708_9STRA</name>
<sequence>MSLDFVFDLPPDERTAKEFQCVCHLSKINNLAPVRGKVTGKQAAQLFLYSVFRYHGLPDHSLGSRLVFSGTSCT</sequence>
<evidence type="ECO:0000313" key="2">
    <source>
        <dbReference type="Proteomes" id="UP000237271"/>
    </source>
</evidence>
<evidence type="ECO:0000313" key="1">
    <source>
        <dbReference type="EMBL" id="POM73596.1"/>
    </source>
</evidence>
<gene>
    <name evidence="1" type="ORF">PHPALM_9545</name>
</gene>
<protein>
    <submittedName>
        <fullName evidence="1">Pol protein</fullName>
    </submittedName>
</protein>
<accession>A0A2P4Y708</accession>
<dbReference type="OrthoDB" id="2273864at2759"/>
<keyword evidence="2" id="KW-1185">Reference proteome</keyword>
<comment type="caution">
    <text evidence="1">The sequence shown here is derived from an EMBL/GenBank/DDBJ whole genome shotgun (WGS) entry which is preliminary data.</text>
</comment>